<evidence type="ECO:0000256" key="1">
    <source>
        <dbReference type="SAM" id="MobiDB-lite"/>
    </source>
</evidence>
<proteinExistence type="predicted"/>
<dbReference type="Proteomes" id="UP000007635">
    <property type="component" value="Chromosome XII"/>
</dbReference>
<sequence length="144" mass="16669">METVEPAVDLSPQVAPARRLEAWLHAERERRLISPRTSPRQRSRGAASVTRPPWPARDGVTSTSIALFISTSQDPKDSLDFQLESVYDHHKDVFWLKDQVSYQKETFSADLRKETSKQDMLEKETVNDIRVWVDPQRRSIHSIK</sequence>
<keyword evidence="3" id="KW-1185">Reference proteome</keyword>
<evidence type="ECO:0000313" key="3">
    <source>
        <dbReference type="Proteomes" id="UP000007635"/>
    </source>
</evidence>
<accession>A0AAQ4PK34</accession>
<dbReference type="Pfam" id="PF12494">
    <property type="entry name" value="DUF3695"/>
    <property type="match status" value="1"/>
</dbReference>
<protein>
    <submittedName>
        <fullName evidence="2">Uncharacterized protein</fullName>
    </submittedName>
</protein>
<dbReference type="GeneTree" id="ENSGT00940000173571"/>
<reference evidence="2" key="3">
    <citation type="submission" date="2025-09" db="UniProtKB">
        <authorList>
            <consortium name="Ensembl"/>
        </authorList>
    </citation>
    <scope>IDENTIFICATION</scope>
</reference>
<name>A0AAQ4PK34_GASAC</name>
<dbReference type="AlphaFoldDB" id="A0AAQ4PK34"/>
<dbReference type="InterPro" id="IPR022179">
    <property type="entry name" value="CFAP276"/>
</dbReference>
<feature type="region of interest" description="Disordered" evidence="1">
    <location>
        <begin position="31"/>
        <end position="57"/>
    </location>
</feature>
<reference evidence="2" key="2">
    <citation type="submission" date="2025-08" db="UniProtKB">
        <authorList>
            <consortium name="Ensembl"/>
        </authorList>
    </citation>
    <scope>IDENTIFICATION</scope>
</reference>
<evidence type="ECO:0000313" key="2">
    <source>
        <dbReference type="Ensembl" id="ENSGACP00000039215.1"/>
    </source>
</evidence>
<dbReference type="Ensembl" id="ENSGACT00000072742.1">
    <property type="protein sequence ID" value="ENSGACP00000039215.1"/>
    <property type="gene ID" value="ENSGACG00000035345.1"/>
</dbReference>
<reference evidence="2 3" key="1">
    <citation type="journal article" date="2021" name="G3 (Bethesda)">
        <title>Improved contiguity of the threespine stickleback genome using long-read sequencing.</title>
        <authorList>
            <person name="Nath S."/>
            <person name="Shaw D.E."/>
            <person name="White M.A."/>
        </authorList>
    </citation>
    <scope>NUCLEOTIDE SEQUENCE [LARGE SCALE GENOMIC DNA]</scope>
    <source>
        <strain evidence="2 3">Lake Benthic</strain>
    </source>
</reference>
<organism evidence="2 3">
    <name type="scientific">Gasterosteus aculeatus aculeatus</name>
    <name type="common">three-spined stickleback</name>
    <dbReference type="NCBI Taxonomy" id="481459"/>
    <lineage>
        <taxon>Eukaryota</taxon>
        <taxon>Metazoa</taxon>
        <taxon>Chordata</taxon>
        <taxon>Craniata</taxon>
        <taxon>Vertebrata</taxon>
        <taxon>Euteleostomi</taxon>
        <taxon>Actinopterygii</taxon>
        <taxon>Neopterygii</taxon>
        <taxon>Teleostei</taxon>
        <taxon>Neoteleostei</taxon>
        <taxon>Acanthomorphata</taxon>
        <taxon>Eupercaria</taxon>
        <taxon>Perciformes</taxon>
        <taxon>Cottioidei</taxon>
        <taxon>Gasterosteales</taxon>
        <taxon>Gasterosteidae</taxon>
        <taxon>Gasterosteus</taxon>
    </lineage>
</organism>